<dbReference type="Proteomes" id="UP000178091">
    <property type="component" value="Unassembled WGS sequence"/>
</dbReference>
<dbReference type="GO" id="GO:0005737">
    <property type="term" value="C:cytoplasm"/>
    <property type="evidence" value="ECO:0007669"/>
    <property type="project" value="UniProtKB-ARBA"/>
</dbReference>
<evidence type="ECO:0000313" key="5">
    <source>
        <dbReference type="EMBL" id="OGC84701.1"/>
    </source>
</evidence>
<gene>
    <name evidence="5" type="ORF">A3F55_02445</name>
</gene>
<dbReference type="EMBL" id="MEWW01000010">
    <property type="protein sequence ID" value="OGC84701.1"/>
    <property type="molecule type" value="Genomic_DNA"/>
</dbReference>
<dbReference type="PROSITE" id="PS00582">
    <property type="entry name" value="RIBOSOMAL_L33"/>
    <property type="match status" value="1"/>
</dbReference>
<dbReference type="NCBIfam" id="NF001860">
    <property type="entry name" value="PRK00595.1"/>
    <property type="match status" value="1"/>
</dbReference>
<evidence type="ECO:0000313" key="6">
    <source>
        <dbReference type="Proteomes" id="UP000178091"/>
    </source>
</evidence>
<proteinExistence type="inferred from homology"/>
<accession>A0A1F4XSH9</accession>
<dbReference type="AlphaFoldDB" id="A0A1F4XSH9"/>
<organism evidence="5 6">
    <name type="scientific">Candidatus Adlerbacteria bacterium RIFCSPHIGHO2_12_FULL_53_18</name>
    <dbReference type="NCBI Taxonomy" id="1797242"/>
    <lineage>
        <taxon>Bacteria</taxon>
        <taxon>Candidatus Adleribacteriota</taxon>
    </lineage>
</organism>
<dbReference type="InterPro" id="IPR018264">
    <property type="entry name" value="Ribosomal_bL33_CS"/>
</dbReference>
<reference evidence="5 6" key="1">
    <citation type="journal article" date="2016" name="Nat. Commun.">
        <title>Thousands of microbial genomes shed light on interconnected biogeochemical processes in an aquifer system.</title>
        <authorList>
            <person name="Anantharaman K."/>
            <person name="Brown C.T."/>
            <person name="Hug L.A."/>
            <person name="Sharon I."/>
            <person name="Castelle C.J."/>
            <person name="Probst A.J."/>
            <person name="Thomas B.C."/>
            <person name="Singh A."/>
            <person name="Wilkins M.J."/>
            <person name="Karaoz U."/>
            <person name="Brodie E.L."/>
            <person name="Williams K.H."/>
            <person name="Hubbard S.S."/>
            <person name="Banfield J.F."/>
        </authorList>
    </citation>
    <scope>NUCLEOTIDE SEQUENCE [LARGE SCALE GENOMIC DNA]</scope>
</reference>
<dbReference type="GO" id="GO:0003735">
    <property type="term" value="F:structural constituent of ribosome"/>
    <property type="evidence" value="ECO:0007669"/>
    <property type="project" value="InterPro"/>
</dbReference>
<keyword evidence="3" id="KW-0687">Ribonucleoprotein</keyword>
<dbReference type="InterPro" id="IPR001705">
    <property type="entry name" value="Ribosomal_bL33"/>
</dbReference>
<dbReference type="Gene3D" id="2.20.28.120">
    <property type="entry name" value="Ribosomal protein L33"/>
    <property type="match status" value="1"/>
</dbReference>
<name>A0A1F4XSH9_9BACT</name>
<comment type="similarity">
    <text evidence="1">Belongs to the bacterial ribosomal protein bL33 family.</text>
</comment>
<dbReference type="NCBIfam" id="TIGR01023">
    <property type="entry name" value="rpmG_bact"/>
    <property type="match status" value="1"/>
</dbReference>
<dbReference type="Pfam" id="PF00471">
    <property type="entry name" value="Ribosomal_L33"/>
    <property type="match status" value="1"/>
</dbReference>
<dbReference type="InterPro" id="IPR038584">
    <property type="entry name" value="Ribosomal_bL33_sf"/>
</dbReference>
<evidence type="ECO:0000256" key="1">
    <source>
        <dbReference type="ARBA" id="ARBA00007596"/>
    </source>
</evidence>
<dbReference type="InterPro" id="IPR011332">
    <property type="entry name" value="Ribosomal_zn-bd"/>
</dbReference>
<dbReference type="GO" id="GO:0005840">
    <property type="term" value="C:ribosome"/>
    <property type="evidence" value="ECO:0007669"/>
    <property type="project" value="UniProtKB-KW"/>
</dbReference>
<keyword evidence="2 5" id="KW-0689">Ribosomal protein</keyword>
<dbReference type="GO" id="GO:0006412">
    <property type="term" value="P:translation"/>
    <property type="evidence" value="ECO:0007669"/>
    <property type="project" value="InterPro"/>
</dbReference>
<protein>
    <recommendedName>
        <fullName evidence="4">Large ribosomal subunit protein bL33</fullName>
    </recommendedName>
</protein>
<evidence type="ECO:0000256" key="4">
    <source>
        <dbReference type="ARBA" id="ARBA00035176"/>
    </source>
</evidence>
<dbReference type="GO" id="GO:1990904">
    <property type="term" value="C:ribonucleoprotein complex"/>
    <property type="evidence" value="ECO:0007669"/>
    <property type="project" value="UniProtKB-KW"/>
</dbReference>
<comment type="caution">
    <text evidence="5">The sequence shown here is derived from an EMBL/GenBank/DDBJ whole genome shotgun (WGS) entry which is preliminary data.</text>
</comment>
<sequence length="51" mass="6070">MSQDSLIILKHAPTGEVYWTTKNKKLVTRKIELKKYSKKLRKHVVFKEAKK</sequence>
<dbReference type="SUPFAM" id="SSF57829">
    <property type="entry name" value="Zn-binding ribosomal proteins"/>
    <property type="match status" value="1"/>
</dbReference>
<evidence type="ECO:0000256" key="2">
    <source>
        <dbReference type="ARBA" id="ARBA00022980"/>
    </source>
</evidence>
<evidence type="ECO:0000256" key="3">
    <source>
        <dbReference type="ARBA" id="ARBA00023274"/>
    </source>
</evidence>